<reference evidence="2" key="1">
    <citation type="submission" date="2017-04" db="EMBL/GenBank/DDBJ databases">
        <authorList>
            <person name="Varghese N."/>
            <person name="Submissions S."/>
        </authorList>
    </citation>
    <scope>NUCLEOTIDE SEQUENCE [LARGE SCALE GENOMIC DNA]</scope>
    <source>
        <strain evidence="2">NIO-1021</strain>
    </source>
</reference>
<evidence type="ECO:0000313" key="2">
    <source>
        <dbReference type="Proteomes" id="UP000192929"/>
    </source>
</evidence>
<accession>A0A1X7DEU2</accession>
<protein>
    <submittedName>
        <fullName evidence="1">Uncharacterized protein</fullName>
    </submittedName>
</protein>
<dbReference type="EMBL" id="FXAC01000011">
    <property type="protein sequence ID" value="SMF13915.1"/>
    <property type="molecule type" value="Genomic_DNA"/>
</dbReference>
<proteinExistence type="predicted"/>
<dbReference type="GeneID" id="93240904"/>
<dbReference type="Proteomes" id="UP000192929">
    <property type="component" value="Unassembled WGS sequence"/>
</dbReference>
<sequence>MPLPEGIRSQAVEYARKDLPGDLAWHVDYFNFIGDLELRKRLGQEFYAARYLYKLWEGLRVDEPWAIQAQVQLQVQQYASIYEAAIHYLLFVEASGEPVVKALPEYRALVKRELPGHIMDRIRKLPQADATDVIGAVYATRRTQESKIRFDSKVAAAVTLGMISDGLGHEIAGYYTARNYIHIHAELRQEDFDWQIEFARDAYRRLRPFREEVSAWLSTRKERV</sequence>
<evidence type="ECO:0000313" key="1">
    <source>
        <dbReference type="EMBL" id="SMF13915.1"/>
    </source>
</evidence>
<organism evidence="1 2">
    <name type="scientific">Kocuria marina subsp. indica</name>
    <dbReference type="NCBI Taxonomy" id="1049583"/>
    <lineage>
        <taxon>Bacteria</taxon>
        <taxon>Bacillati</taxon>
        <taxon>Actinomycetota</taxon>
        <taxon>Actinomycetes</taxon>
        <taxon>Micrococcales</taxon>
        <taxon>Micrococcaceae</taxon>
        <taxon>Kocuria</taxon>
    </lineage>
</organism>
<dbReference type="AlphaFoldDB" id="A0A1X7DEU2"/>
<keyword evidence="2" id="KW-1185">Reference proteome</keyword>
<gene>
    <name evidence="1" type="ORF">SAMN06296028_11113</name>
</gene>
<name>A0A1X7DEU2_9MICC</name>
<dbReference type="RefSeq" id="WP_052209914.1">
    <property type="nucleotide sequence ID" value="NZ_FXAC01000011.1"/>
</dbReference>